<dbReference type="Pfam" id="PF20776">
    <property type="entry name" value="SLS1_N"/>
    <property type="match status" value="1"/>
</dbReference>
<dbReference type="InterPro" id="IPR032741">
    <property type="entry name" value="Sls1_KH-1"/>
</dbReference>
<evidence type="ECO:0000313" key="5">
    <source>
        <dbReference type="EMBL" id="KIN04423.1"/>
    </source>
</evidence>
<feature type="domain" description="SLS1 N-terminal" evidence="3">
    <location>
        <begin position="146"/>
        <end position="260"/>
    </location>
</feature>
<evidence type="ECO:0000256" key="1">
    <source>
        <dbReference type="SAM" id="MobiDB-lite"/>
    </source>
</evidence>
<gene>
    <name evidence="5" type="ORF">OIDMADRAFT_25081</name>
</gene>
<keyword evidence="6" id="KW-1185">Reference proteome</keyword>
<dbReference type="OrthoDB" id="5392646at2759"/>
<dbReference type="InParanoid" id="A0A0C3DQU5"/>
<dbReference type="PANTHER" id="PTHR37919:SF2">
    <property type="entry name" value="EXPERA DOMAIN-CONTAINING PROTEIN"/>
    <property type="match status" value="1"/>
</dbReference>
<feature type="compositionally biased region" description="Basic and acidic residues" evidence="1">
    <location>
        <begin position="885"/>
        <end position="902"/>
    </location>
</feature>
<dbReference type="AlphaFoldDB" id="A0A0C3DQU5"/>
<dbReference type="Proteomes" id="UP000054321">
    <property type="component" value="Unassembled WGS sequence"/>
</dbReference>
<dbReference type="PANTHER" id="PTHR37919">
    <property type="entry name" value="PROTEIN CBG05606"/>
    <property type="match status" value="1"/>
</dbReference>
<organism evidence="5 6">
    <name type="scientific">Oidiodendron maius (strain Zn)</name>
    <dbReference type="NCBI Taxonomy" id="913774"/>
    <lineage>
        <taxon>Eukaryota</taxon>
        <taxon>Fungi</taxon>
        <taxon>Dikarya</taxon>
        <taxon>Ascomycota</taxon>
        <taxon>Pezizomycotina</taxon>
        <taxon>Leotiomycetes</taxon>
        <taxon>Leotiomycetes incertae sedis</taxon>
        <taxon>Myxotrichaceae</taxon>
        <taxon>Oidiodendron</taxon>
    </lineage>
</organism>
<feature type="region of interest" description="Disordered" evidence="1">
    <location>
        <begin position="883"/>
        <end position="909"/>
    </location>
</feature>
<dbReference type="Pfam" id="PF14611">
    <property type="entry name" value="KH_SLS1_1"/>
    <property type="match status" value="1"/>
</dbReference>
<dbReference type="InterPro" id="IPR048400">
    <property type="entry name" value="SLS1_N"/>
</dbReference>
<reference evidence="5 6" key="1">
    <citation type="submission" date="2014-04" db="EMBL/GenBank/DDBJ databases">
        <authorList>
            <consortium name="DOE Joint Genome Institute"/>
            <person name="Kuo A."/>
            <person name="Martino E."/>
            <person name="Perotto S."/>
            <person name="Kohler A."/>
            <person name="Nagy L.G."/>
            <person name="Floudas D."/>
            <person name="Copeland A."/>
            <person name="Barry K.W."/>
            <person name="Cichocki N."/>
            <person name="Veneault-Fourrey C."/>
            <person name="LaButti K."/>
            <person name="Lindquist E.A."/>
            <person name="Lipzen A."/>
            <person name="Lundell T."/>
            <person name="Morin E."/>
            <person name="Murat C."/>
            <person name="Sun H."/>
            <person name="Tunlid A."/>
            <person name="Henrissat B."/>
            <person name="Grigoriev I.V."/>
            <person name="Hibbett D.S."/>
            <person name="Martin F."/>
            <person name="Nordberg H.P."/>
            <person name="Cantor M.N."/>
            <person name="Hua S.X."/>
        </authorList>
    </citation>
    <scope>NUCLEOTIDE SEQUENCE [LARGE SCALE GENOMIC DNA]</scope>
    <source>
        <strain evidence="5 6">Zn</strain>
    </source>
</reference>
<protein>
    <submittedName>
        <fullName evidence="5">Uncharacterized protein</fullName>
    </submittedName>
</protein>
<feature type="region of interest" description="Disordered" evidence="1">
    <location>
        <begin position="24"/>
        <end position="48"/>
    </location>
</feature>
<dbReference type="InterPro" id="IPR048401">
    <property type="entry name" value="SLS1_C"/>
</dbReference>
<accession>A0A0C3DQU5</accession>
<dbReference type="Pfam" id="PF20778">
    <property type="entry name" value="SLS1_C"/>
    <property type="match status" value="1"/>
</dbReference>
<reference evidence="6" key="2">
    <citation type="submission" date="2015-01" db="EMBL/GenBank/DDBJ databases">
        <title>Evolutionary Origins and Diversification of the Mycorrhizal Mutualists.</title>
        <authorList>
            <consortium name="DOE Joint Genome Institute"/>
            <consortium name="Mycorrhizal Genomics Consortium"/>
            <person name="Kohler A."/>
            <person name="Kuo A."/>
            <person name="Nagy L.G."/>
            <person name="Floudas D."/>
            <person name="Copeland A."/>
            <person name="Barry K.W."/>
            <person name="Cichocki N."/>
            <person name="Veneault-Fourrey C."/>
            <person name="LaButti K."/>
            <person name="Lindquist E.A."/>
            <person name="Lipzen A."/>
            <person name="Lundell T."/>
            <person name="Morin E."/>
            <person name="Murat C."/>
            <person name="Riley R."/>
            <person name="Ohm R."/>
            <person name="Sun H."/>
            <person name="Tunlid A."/>
            <person name="Henrissat B."/>
            <person name="Grigoriev I.V."/>
            <person name="Hibbett D.S."/>
            <person name="Martin F."/>
        </authorList>
    </citation>
    <scope>NUCLEOTIDE SEQUENCE [LARGE SCALE GENOMIC DNA]</scope>
    <source>
        <strain evidence="6">Zn</strain>
    </source>
</reference>
<proteinExistence type="predicted"/>
<sequence length="909" mass="102445">MIALPHICLRCQLRLARRAPSRVQAAFHSSSTHSTNLPNQPSRANGEHETIKQPFIKPEYPQQTNLSHRPLETQSALQRLHGQNGKKLREDRERLDIDALGKPADVIVLRDSKISTYNHVKVIEPDEEPQSIDILATLDSERGLPGQQEIVENINQFRPKEGEEPQDWDAFNSLVTDIQSSFTASQLGRYIQSFTKSHGDDQSTERDQQLIPRISSWTPKMSHANQCSDDSYTRGYSLASYTNKQILAFRILQECWKVELDETVGEVELELKSKDYALLLRGSRPILGVIAAEYINREDERIDGFRSKHIIRITSTRRKSELIINEIQRTLRNIRQEEIYLGDLTRPGSSRNRMWKWIDTQFNSSTIKFLSDLTNTEIDVLPKKRLRISCIDTKPGSVKGNKVDIVLRYLVTSENISNRITNWLGCRETVKASSGVFMTFTAIEGLGWRDRLRQWTRWTAPIAKKADQQDVPQHGVPQHSITTPEQFANVLTASPTINGEPQSVDVGQELVANAMLQSQTSQTGGNSISKNGHDGSLHWEDKYRIESSALIGCVLHSYADASKPSAVASLPIGKASKSQMHRTFSTAVPNLSKLFGSTSMQDVRRVGPHRTLIMNFQPNPFFKSPETSQSIGAAALSAFPPLEMRFSIDEDNNSYILRDIQAIVSVRNSDFMLPESVSDVRFQQRTISTLAVRPEHYPPSLAKFLSNSSLDIEHGYFDAPPKLTIPIAAHLCQGSGFDLLGRGKAGADMQDVEYLFTGLEIRKRVMMSWEGWRLHYTSIEAGKAGGRRGELRLIPVRLDSVSTAATEEEFLESACRLADGAEGGGVEQSVVRAVHMPKPVRKIWTDGGRADAYHKIPRFFTKRVDIRRPEVQESETMHMANMQEMSEHLAEQKEKESRFGKEGDEDEFA</sequence>
<evidence type="ECO:0000313" key="6">
    <source>
        <dbReference type="Proteomes" id="UP000054321"/>
    </source>
</evidence>
<feature type="domain" description="SLS1 first KH" evidence="2">
    <location>
        <begin position="264"/>
        <end position="334"/>
    </location>
</feature>
<dbReference type="STRING" id="913774.A0A0C3DQU5"/>
<feature type="domain" description="SLS1 C-terminal" evidence="4">
    <location>
        <begin position="445"/>
        <end position="817"/>
    </location>
</feature>
<dbReference type="EMBL" id="KN832872">
    <property type="protein sequence ID" value="KIN04423.1"/>
    <property type="molecule type" value="Genomic_DNA"/>
</dbReference>
<dbReference type="HOGENOM" id="CLU_011385_0_0_1"/>
<evidence type="ECO:0000259" key="3">
    <source>
        <dbReference type="Pfam" id="PF20776"/>
    </source>
</evidence>
<dbReference type="GO" id="GO:0005743">
    <property type="term" value="C:mitochondrial inner membrane"/>
    <property type="evidence" value="ECO:0007669"/>
    <property type="project" value="InterPro"/>
</dbReference>
<evidence type="ECO:0000259" key="4">
    <source>
        <dbReference type="Pfam" id="PF20778"/>
    </source>
</evidence>
<feature type="compositionally biased region" description="Polar residues" evidence="1">
    <location>
        <begin position="27"/>
        <end position="43"/>
    </location>
</feature>
<name>A0A0C3DQU5_OIDMZ</name>
<evidence type="ECO:0000259" key="2">
    <source>
        <dbReference type="Pfam" id="PF14611"/>
    </source>
</evidence>